<name>A0A915I2Z4_ROMCU</name>
<dbReference type="InterPro" id="IPR011993">
    <property type="entry name" value="PH-like_dom_sf"/>
</dbReference>
<evidence type="ECO:0000313" key="2">
    <source>
        <dbReference type="WBParaSite" id="nRc.2.0.1.t08205-RA"/>
    </source>
</evidence>
<dbReference type="Gene3D" id="2.30.29.30">
    <property type="entry name" value="Pleckstrin-homology domain (PH domain)/Phosphotyrosine-binding domain (PTB)"/>
    <property type="match status" value="1"/>
</dbReference>
<dbReference type="AlphaFoldDB" id="A0A915I2Z4"/>
<evidence type="ECO:0000313" key="1">
    <source>
        <dbReference type="Proteomes" id="UP000887565"/>
    </source>
</evidence>
<dbReference type="Proteomes" id="UP000887565">
    <property type="component" value="Unplaced"/>
</dbReference>
<dbReference type="WBParaSite" id="nRc.2.0.1.t08205-RA">
    <property type="protein sequence ID" value="nRc.2.0.1.t08205-RA"/>
    <property type="gene ID" value="nRc.2.0.1.g08205"/>
</dbReference>
<proteinExistence type="predicted"/>
<organism evidence="1 2">
    <name type="scientific">Romanomermis culicivorax</name>
    <name type="common">Nematode worm</name>
    <dbReference type="NCBI Taxonomy" id="13658"/>
    <lineage>
        <taxon>Eukaryota</taxon>
        <taxon>Metazoa</taxon>
        <taxon>Ecdysozoa</taxon>
        <taxon>Nematoda</taxon>
        <taxon>Enoplea</taxon>
        <taxon>Dorylaimia</taxon>
        <taxon>Mermithida</taxon>
        <taxon>Mermithoidea</taxon>
        <taxon>Mermithidae</taxon>
        <taxon>Romanomermis</taxon>
    </lineage>
</organism>
<protein>
    <submittedName>
        <fullName evidence="2">GRAM domain-containing protein</fullName>
    </submittedName>
</protein>
<keyword evidence="1" id="KW-1185">Reference proteome</keyword>
<accession>A0A915I2Z4</accession>
<reference evidence="2" key="1">
    <citation type="submission" date="2022-11" db="UniProtKB">
        <authorList>
            <consortium name="WormBaseParasite"/>
        </authorList>
    </citation>
    <scope>IDENTIFICATION</scope>
</reference>
<sequence>MEFAEVITKPRIDGVSFWRNNESPSLGSLVITGHHLLFESEDKPQTSFFSANLAKRNKCTETLHNCLESNPASGVHLDSQVKSVVRKVQGTELYLFSSNFTFKQFFAHLGVQTAFERSFVPVQMDR</sequence>